<dbReference type="GO" id="GO:0008983">
    <property type="term" value="F:protein-glutamate O-methyltransferase activity"/>
    <property type="evidence" value="ECO:0007669"/>
    <property type="project" value="UniProtKB-EC"/>
</dbReference>
<keyword evidence="5" id="KW-0949">S-adenosyl-L-methionine</keyword>
<dbReference type="EC" id="2.1.1.80" evidence="2"/>
<gene>
    <name evidence="7" type="ORF">GGQ83_003042</name>
</gene>
<name>A0A840AGH4_9PROT</name>
<organism evidence="7 8">
    <name type="scientific">Roseococcus suduntuyensis</name>
    <dbReference type="NCBI Taxonomy" id="455361"/>
    <lineage>
        <taxon>Bacteria</taxon>
        <taxon>Pseudomonadati</taxon>
        <taxon>Pseudomonadota</taxon>
        <taxon>Alphaproteobacteria</taxon>
        <taxon>Acetobacterales</taxon>
        <taxon>Roseomonadaceae</taxon>
        <taxon>Roseococcus</taxon>
    </lineage>
</organism>
<reference evidence="7 8" key="1">
    <citation type="submission" date="2020-08" db="EMBL/GenBank/DDBJ databases">
        <title>Genomic Encyclopedia of Type Strains, Phase IV (KMG-IV): sequencing the most valuable type-strain genomes for metagenomic binning, comparative biology and taxonomic classification.</title>
        <authorList>
            <person name="Goeker M."/>
        </authorList>
    </citation>
    <scope>NUCLEOTIDE SEQUENCE [LARGE SCALE GENOMIC DNA]</scope>
    <source>
        <strain evidence="7 8">DSM 19979</strain>
    </source>
</reference>
<dbReference type="InterPro" id="IPR036804">
    <property type="entry name" value="CheR_N_sf"/>
</dbReference>
<dbReference type="PROSITE" id="PS50123">
    <property type="entry name" value="CHER"/>
    <property type="match status" value="1"/>
</dbReference>
<evidence type="ECO:0000313" key="8">
    <source>
        <dbReference type="Proteomes" id="UP000553193"/>
    </source>
</evidence>
<evidence type="ECO:0000256" key="5">
    <source>
        <dbReference type="ARBA" id="ARBA00022691"/>
    </source>
</evidence>
<sequence length="281" mass="31038">MTPATFTFLTGIVRARSGGVIGADQGYMLETRLTPLLKRENLPSLDALAERLKQPRTEALAQDMTELLTTNESSFFRDGKPFEHLRGLIPKLHAARPPGQKIRIWSAACSTGQEAYSISILLAELAEADPGLKTRPFEIFGTDITTAVLDRARAGVFTQFEVQRGLPIRTLMKRFTQEEGRWRIKPELSAICRFEKLNLLGDLRGLGRFDVIFCRNVLIYFDVPTKARVLEQIAALMTPDAALYLGAAETAIGVTRALVPLPGERAVYGPATGQEPGRLRA</sequence>
<dbReference type="InterPro" id="IPR022642">
    <property type="entry name" value="CheR_C"/>
</dbReference>
<keyword evidence="3 7" id="KW-0489">Methyltransferase</keyword>
<dbReference type="Gene3D" id="1.10.155.10">
    <property type="entry name" value="Chemotaxis receptor methyltransferase CheR, N-terminal domain"/>
    <property type="match status" value="1"/>
</dbReference>
<dbReference type="SMART" id="SM00138">
    <property type="entry name" value="MeTrc"/>
    <property type="match status" value="1"/>
</dbReference>
<evidence type="ECO:0000259" key="6">
    <source>
        <dbReference type="PROSITE" id="PS50123"/>
    </source>
</evidence>
<dbReference type="SUPFAM" id="SSF53335">
    <property type="entry name" value="S-adenosyl-L-methionine-dependent methyltransferases"/>
    <property type="match status" value="1"/>
</dbReference>
<dbReference type="PANTHER" id="PTHR24422:SF21">
    <property type="entry name" value="CHEMOTAXIS PROTEIN METHYLTRANSFERASE 1"/>
    <property type="match status" value="1"/>
</dbReference>
<dbReference type="AlphaFoldDB" id="A0A840AGH4"/>
<evidence type="ECO:0000256" key="2">
    <source>
        <dbReference type="ARBA" id="ARBA00012534"/>
    </source>
</evidence>
<accession>A0A840AGH4</accession>
<evidence type="ECO:0000256" key="1">
    <source>
        <dbReference type="ARBA" id="ARBA00001541"/>
    </source>
</evidence>
<dbReference type="RefSeq" id="WP_184385466.1">
    <property type="nucleotide sequence ID" value="NZ_JACIDJ010000005.1"/>
</dbReference>
<dbReference type="Pfam" id="PF01739">
    <property type="entry name" value="CheR"/>
    <property type="match status" value="1"/>
</dbReference>
<comment type="catalytic activity">
    <reaction evidence="1">
        <text>L-glutamyl-[protein] + S-adenosyl-L-methionine = [protein]-L-glutamate 5-O-methyl ester + S-adenosyl-L-homocysteine</text>
        <dbReference type="Rhea" id="RHEA:24452"/>
        <dbReference type="Rhea" id="RHEA-COMP:10208"/>
        <dbReference type="Rhea" id="RHEA-COMP:10311"/>
        <dbReference type="ChEBI" id="CHEBI:29973"/>
        <dbReference type="ChEBI" id="CHEBI:57856"/>
        <dbReference type="ChEBI" id="CHEBI:59789"/>
        <dbReference type="ChEBI" id="CHEBI:82795"/>
        <dbReference type="EC" id="2.1.1.80"/>
    </reaction>
</comment>
<dbReference type="SUPFAM" id="SSF47757">
    <property type="entry name" value="Chemotaxis receptor methyltransferase CheR, N-terminal domain"/>
    <property type="match status" value="1"/>
</dbReference>
<keyword evidence="8" id="KW-1185">Reference proteome</keyword>
<proteinExistence type="predicted"/>
<comment type="caution">
    <text evidence="7">The sequence shown here is derived from an EMBL/GenBank/DDBJ whole genome shotgun (WGS) entry which is preliminary data.</text>
</comment>
<evidence type="ECO:0000256" key="4">
    <source>
        <dbReference type="ARBA" id="ARBA00022679"/>
    </source>
</evidence>
<dbReference type="GO" id="GO:0032259">
    <property type="term" value="P:methylation"/>
    <property type="evidence" value="ECO:0007669"/>
    <property type="project" value="UniProtKB-KW"/>
</dbReference>
<dbReference type="PRINTS" id="PR00996">
    <property type="entry name" value="CHERMTFRASE"/>
</dbReference>
<dbReference type="EMBL" id="JACIDJ010000005">
    <property type="protein sequence ID" value="MBB3899590.1"/>
    <property type="molecule type" value="Genomic_DNA"/>
</dbReference>
<feature type="domain" description="CheR-type methyltransferase" evidence="6">
    <location>
        <begin position="1"/>
        <end position="255"/>
    </location>
</feature>
<dbReference type="PANTHER" id="PTHR24422">
    <property type="entry name" value="CHEMOTAXIS PROTEIN METHYLTRANSFERASE"/>
    <property type="match status" value="1"/>
</dbReference>
<protein>
    <recommendedName>
        <fullName evidence="2">protein-glutamate O-methyltransferase</fullName>
        <ecNumber evidence="2">2.1.1.80</ecNumber>
    </recommendedName>
</protein>
<evidence type="ECO:0000256" key="3">
    <source>
        <dbReference type="ARBA" id="ARBA00022603"/>
    </source>
</evidence>
<dbReference type="Gene3D" id="3.40.50.150">
    <property type="entry name" value="Vaccinia Virus protein VP39"/>
    <property type="match status" value="1"/>
</dbReference>
<dbReference type="InterPro" id="IPR050903">
    <property type="entry name" value="Bact_Chemotaxis_MeTrfase"/>
</dbReference>
<dbReference type="InterPro" id="IPR029063">
    <property type="entry name" value="SAM-dependent_MTases_sf"/>
</dbReference>
<evidence type="ECO:0000313" key="7">
    <source>
        <dbReference type="EMBL" id="MBB3899590.1"/>
    </source>
</evidence>
<dbReference type="Proteomes" id="UP000553193">
    <property type="component" value="Unassembled WGS sequence"/>
</dbReference>
<dbReference type="InterPro" id="IPR000780">
    <property type="entry name" value="CheR_MeTrfase"/>
</dbReference>
<keyword evidence="4 7" id="KW-0808">Transferase</keyword>